<feature type="region of interest" description="Disordered" evidence="1">
    <location>
        <begin position="1"/>
        <end position="64"/>
    </location>
</feature>
<dbReference type="VEuPathDB" id="TrichDB:TVAGG3_0661090"/>
<keyword evidence="3" id="KW-1185">Reference proteome</keyword>
<dbReference type="AlphaFoldDB" id="A2FF09"/>
<sequence length="104" mass="11871">MSHPYGRSTDGGWKKGPKYSGNTGYNRGGYKPRPQPKFTPYVPQPNPNANNHQGNATTSQPDPIFNKQHELLPIIYSLNEFSGLSLIEKLQKIPKRPFYYYKIC</sequence>
<reference evidence="2" key="1">
    <citation type="submission" date="2006-10" db="EMBL/GenBank/DDBJ databases">
        <authorList>
            <person name="Amadeo P."/>
            <person name="Zhao Q."/>
            <person name="Wortman J."/>
            <person name="Fraser-Liggett C."/>
            <person name="Carlton J."/>
        </authorList>
    </citation>
    <scope>NUCLEOTIDE SEQUENCE</scope>
    <source>
        <strain evidence="2">G3</strain>
    </source>
</reference>
<dbReference type="VEuPathDB" id="TrichDB:TVAG_148650"/>
<dbReference type="Proteomes" id="UP000001542">
    <property type="component" value="Unassembled WGS sequence"/>
</dbReference>
<proteinExistence type="predicted"/>
<dbReference type="KEGG" id="tva:4754286"/>
<evidence type="ECO:0000313" key="3">
    <source>
        <dbReference type="Proteomes" id="UP000001542"/>
    </source>
</evidence>
<dbReference type="InParanoid" id="A2FF09"/>
<feature type="compositionally biased region" description="Polar residues" evidence="1">
    <location>
        <begin position="47"/>
        <end position="61"/>
    </location>
</feature>
<protein>
    <submittedName>
        <fullName evidence="2">Uncharacterized protein</fullName>
    </submittedName>
</protein>
<evidence type="ECO:0000313" key="2">
    <source>
        <dbReference type="EMBL" id="EAX96513.1"/>
    </source>
</evidence>
<evidence type="ECO:0000256" key="1">
    <source>
        <dbReference type="SAM" id="MobiDB-lite"/>
    </source>
</evidence>
<name>A2FF09_TRIV3</name>
<dbReference type="EMBL" id="DS113755">
    <property type="protein sequence ID" value="EAX96513.1"/>
    <property type="molecule type" value="Genomic_DNA"/>
</dbReference>
<organism evidence="2 3">
    <name type="scientific">Trichomonas vaginalis (strain ATCC PRA-98 / G3)</name>
    <dbReference type="NCBI Taxonomy" id="412133"/>
    <lineage>
        <taxon>Eukaryota</taxon>
        <taxon>Metamonada</taxon>
        <taxon>Parabasalia</taxon>
        <taxon>Trichomonadida</taxon>
        <taxon>Trichomonadidae</taxon>
        <taxon>Trichomonas</taxon>
    </lineage>
</organism>
<reference evidence="2" key="2">
    <citation type="journal article" date="2007" name="Science">
        <title>Draft genome sequence of the sexually transmitted pathogen Trichomonas vaginalis.</title>
        <authorList>
            <person name="Carlton J.M."/>
            <person name="Hirt R.P."/>
            <person name="Silva J.C."/>
            <person name="Delcher A.L."/>
            <person name="Schatz M."/>
            <person name="Zhao Q."/>
            <person name="Wortman J.R."/>
            <person name="Bidwell S.L."/>
            <person name="Alsmark U.C.M."/>
            <person name="Besteiro S."/>
            <person name="Sicheritz-Ponten T."/>
            <person name="Noel C.J."/>
            <person name="Dacks J.B."/>
            <person name="Foster P.G."/>
            <person name="Simillion C."/>
            <person name="Van de Peer Y."/>
            <person name="Miranda-Saavedra D."/>
            <person name="Barton G.J."/>
            <person name="Westrop G.D."/>
            <person name="Mueller S."/>
            <person name="Dessi D."/>
            <person name="Fiori P.L."/>
            <person name="Ren Q."/>
            <person name="Paulsen I."/>
            <person name="Zhang H."/>
            <person name="Bastida-Corcuera F.D."/>
            <person name="Simoes-Barbosa A."/>
            <person name="Brown M.T."/>
            <person name="Hayes R.D."/>
            <person name="Mukherjee M."/>
            <person name="Okumura C.Y."/>
            <person name="Schneider R."/>
            <person name="Smith A.J."/>
            <person name="Vanacova S."/>
            <person name="Villalvazo M."/>
            <person name="Haas B.J."/>
            <person name="Pertea M."/>
            <person name="Feldblyum T.V."/>
            <person name="Utterback T.R."/>
            <person name="Shu C.L."/>
            <person name="Osoegawa K."/>
            <person name="de Jong P.J."/>
            <person name="Hrdy I."/>
            <person name="Horvathova L."/>
            <person name="Zubacova Z."/>
            <person name="Dolezal P."/>
            <person name="Malik S.B."/>
            <person name="Logsdon J.M. Jr."/>
            <person name="Henze K."/>
            <person name="Gupta A."/>
            <person name="Wang C.C."/>
            <person name="Dunne R.L."/>
            <person name="Upcroft J.A."/>
            <person name="Upcroft P."/>
            <person name="White O."/>
            <person name="Salzberg S.L."/>
            <person name="Tang P."/>
            <person name="Chiu C.-H."/>
            <person name="Lee Y.-S."/>
            <person name="Embley T.M."/>
            <person name="Coombs G.H."/>
            <person name="Mottram J.C."/>
            <person name="Tachezy J."/>
            <person name="Fraser-Liggett C.M."/>
            <person name="Johnson P.J."/>
        </authorList>
    </citation>
    <scope>NUCLEOTIDE SEQUENCE [LARGE SCALE GENOMIC DNA]</scope>
    <source>
        <strain evidence="2">G3</strain>
    </source>
</reference>
<accession>A2FF09</accession>
<feature type="compositionally biased region" description="Pro residues" evidence="1">
    <location>
        <begin position="33"/>
        <end position="46"/>
    </location>
</feature>
<dbReference type="RefSeq" id="XP_001309443.1">
    <property type="nucleotide sequence ID" value="XM_001309442.1"/>
</dbReference>
<gene>
    <name evidence="2" type="ORF">TVAG_148650</name>
</gene>